<comment type="caution">
    <text evidence="1">The sequence shown here is derived from an EMBL/GenBank/DDBJ whole genome shotgun (WGS) entry which is preliminary data.</text>
</comment>
<organism evidence="1 2">
    <name type="scientific">Candidatus Collierbacteria bacterium RIFCSPHIGHO2_02_FULL_49_10</name>
    <dbReference type="NCBI Taxonomy" id="1817723"/>
    <lineage>
        <taxon>Bacteria</taxon>
        <taxon>Candidatus Collieribacteriota</taxon>
    </lineage>
</organism>
<dbReference type="Proteomes" id="UP000177390">
    <property type="component" value="Unassembled WGS sequence"/>
</dbReference>
<reference evidence="1 2" key="1">
    <citation type="journal article" date="2016" name="Nat. Commun.">
        <title>Thousands of microbial genomes shed light on interconnected biogeochemical processes in an aquifer system.</title>
        <authorList>
            <person name="Anantharaman K."/>
            <person name="Brown C.T."/>
            <person name="Hug L.A."/>
            <person name="Sharon I."/>
            <person name="Castelle C.J."/>
            <person name="Probst A.J."/>
            <person name="Thomas B.C."/>
            <person name="Singh A."/>
            <person name="Wilkins M.J."/>
            <person name="Karaoz U."/>
            <person name="Brodie E.L."/>
            <person name="Williams K.H."/>
            <person name="Hubbard S.S."/>
            <person name="Banfield J.F."/>
        </authorList>
    </citation>
    <scope>NUCLEOTIDE SEQUENCE [LARGE SCALE GENOMIC DNA]</scope>
</reference>
<evidence type="ECO:0000313" key="1">
    <source>
        <dbReference type="EMBL" id="OGD70977.1"/>
    </source>
</evidence>
<evidence type="ECO:0000313" key="2">
    <source>
        <dbReference type="Proteomes" id="UP000177390"/>
    </source>
</evidence>
<sequence length="379" mass="42969">MPKIERRERIKINLSPRNSFDLSMTTNRQKHGLAVVEPDNYGHDTPPAAQDLLRTVMIAHLVAPHFPRIIETNFGVEFSEFLTRFYDHYGYQPPKIKRSIEQVGISYAKPTEEKRNTVTTASAHSGGLDSVFRLIRFLERGEDIVAVHLRNLNAKGNFAEAAASQEQCRAWGIPYELVRLKNSSGNTGFEVMKTRDLLLALIVAISTHPRNVSKIVIEGGMSADPTGTQFSEYTGAWEMFNQLLADAGLSSQVEGIDPGDIETVGEILRLEKKLGLSILPLVQNCFSAPFQVGGNRKKWDRVTPILSKNSPEQWCGSCLKCRRMSLGRIYYRDDRLRKMPSREITAFVADTYDWMRKYPRPEMISQSFLDHLHALQDRV</sequence>
<dbReference type="Gene3D" id="3.40.50.620">
    <property type="entry name" value="HUPs"/>
    <property type="match status" value="1"/>
</dbReference>
<gene>
    <name evidence="1" type="ORF">A3D09_00975</name>
</gene>
<dbReference type="AlphaFoldDB" id="A0A1F5EUA5"/>
<dbReference type="InterPro" id="IPR014729">
    <property type="entry name" value="Rossmann-like_a/b/a_fold"/>
</dbReference>
<dbReference type="SUPFAM" id="SSF52402">
    <property type="entry name" value="Adenine nucleotide alpha hydrolases-like"/>
    <property type="match status" value="1"/>
</dbReference>
<proteinExistence type="predicted"/>
<name>A0A1F5EUA5_9BACT</name>
<accession>A0A1F5EUA5</accession>
<protein>
    <submittedName>
        <fullName evidence="1">Uncharacterized protein</fullName>
    </submittedName>
</protein>
<dbReference type="EMBL" id="MFAH01000035">
    <property type="protein sequence ID" value="OGD70977.1"/>
    <property type="molecule type" value="Genomic_DNA"/>
</dbReference>